<evidence type="ECO:0000256" key="1">
    <source>
        <dbReference type="SAM" id="Phobius"/>
    </source>
</evidence>
<dbReference type="PANTHER" id="PTHR42709">
    <property type="entry name" value="ALKALINE PHOSPHATASE LIKE PROTEIN"/>
    <property type="match status" value="1"/>
</dbReference>
<feature type="transmembrane region" description="Helical" evidence="1">
    <location>
        <begin position="100"/>
        <end position="121"/>
    </location>
</feature>
<proteinExistence type="predicted"/>
<keyword evidence="4" id="KW-1185">Reference proteome</keyword>
<dbReference type="AlphaFoldDB" id="F3ZQG6"/>
<evidence type="ECO:0000313" key="3">
    <source>
        <dbReference type="EMBL" id="EGJ70544.1"/>
    </source>
</evidence>
<sequence>MDALIQFLIDWGYWGMFISAVLAGSVVPFSSEAVLAALVHPSTGLDPMWCLIAASIGNIIGSSTCFALGHLGKMDWLVKYFHMKPEKIEKMQAYLNRKSALMAFFAFLPIVGTLIVVALGFMRSNFWVVLVSMSIGKVLRYAIVIYVAQGIFNYF</sequence>
<dbReference type="HOGENOM" id="CLU_125997_2_0_10"/>
<gene>
    <name evidence="3" type="ORF">Bcop_0325</name>
</gene>
<dbReference type="InterPro" id="IPR051311">
    <property type="entry name" value="DedA_domain"/>
</dbReference>
<dbReference type="Proteomes" id="UP000018439">
    <property type="component" value="Chromosome"/>
</dbReference>
<feature type="transmembrane region" description="Helical" evidence="1">
    <location>
        <begin position="12"/>
        <end position="31"/>
    </location>
</feature>
<keyword evidence="1" id="KW-0812">Transmembrane</keyword>
<evidence type="ECO:0000259" key="2">
    <source>
        <dbReference type="Pfam" id="PF09335"/>
    </source>
</evidence>
<organism evidence="3 4">
    <name type="scientific">Bacteroides coprosuis DSM 18011</name>
    <dbReference type="NCBI Taxonomy" id="679937"/>
    <lineage>
        <taxon>Bacteria</taxon>
        <taxon>Pseudomonadati</taxon>
        <taxon>Bacteroidota</taxon>
        <taxon>Bacteroidia</taxon>
        <taxon>Bacteroidales</taxon>
        <taxon>Bacteroidaceae</taxon>
        <taxon>Bacteroides</taxon>
    </lineage>
</organism>
<feature type="domain" description="VTT" evidence="2">
    <location>
        <begin position="42"/>
        <end position="147"/>
    </location>
</feature>
<dbReference type="EMBL" id="CM001167">
    <property type="protein sequence ID" value="EGJ70544.1"/>
    <property type="molecule type" value="Genomic_DNA"/>
</dbReference>
<dbReference type="eggNOG" id="COG1238">
    <property type="taxonomic scope" value="Bacteria"/>
</dbReference>
<dbReference type="Pfam" id="PF09335">
    <property type="entry name" value="VTT_dom"/>
    <property type="match status" value="1"/>
</dbReference>
<name>F3ZQG6_9BACE</name>
<protein>
    <recommendedName>
        <fullName evidence="2">VTT domain-containing protein</fullName>
    </recommendedName>
</protein>
<feature type="transmembrane region" description="Helical" evidence="1">
    <location>
        <begin position="127"/>
        <end position="148"/>
    </location>
</feature>
<reference evidence="3 4" key="1">
    <citation type="journal article" date="2011" name="Stand. Genomic Sci.">
        <title>Non-contiguous finished genome sequence of Bacteroides coprosuis type strain (PC139).</title>
        <authorList>
            <person name="Land M."/>
            <person name="Held B."/>
            <person name="Gronow S."/>
            <person name="Abt B."/>
            <person name="Lucas S."/>
            <person name="Del Rio T.G."/>
            <person name="Nolan M."/>
            <person name="Tice H."/>
            <person name="Cheng J.F."/>
            <person name="Pitluck S."/>
            <person name="Liolios K."/>
            <person name="Pagani I."/>
            <person name="Ivanova N."/>
            <person name="Mavromatis K."/>
            <person name="Mikhailova N."/>
            <person name="Pati A."/>
            <person name="Tapia R."/>
            <person name="Han C."/>
            <person name="Goodwin L."/>
            <person name="Chen A."/>
            <person name="Palaniappan K."/>
            <person name="Hauser L."/>
            <person name="Brambilla E.M."/>
            <person name="Rohde M."/>
            <person name="Goker M."/>
            <person name="Detter J.C."/>
            <person name="Woyke T."/>
            <person name="Bristow J."/>
            <person name="Eisen J.A."/>
            <person name="Markowitz V."/>
            <person name="Hugenholtz P."/>
            <person name="Kyrpides N.C."/>
            <person name="Klenk H.P."/>
            <person name="Lapidus A."/>
        </authorList>
    </citation>
    <scope>NUCLEOTIDE SEQUENCE [LARGE SCALE GENOMIC DNA]</scope>
    <source>
        <strain evidence="3 4">DSM 18011</strain>
    </source>
</reference>
<accession>F3ZQG6</accession>
<dbReference type="InterPro" id="IPR032816">
    <property type="entry name" value="VTT_dom"/>
</dbReference>
<keyword evidence="1" id="KW-1133">Transmembrane helix</keyword>
<evidence type="ECO:0000313" key="4">
    <source>
        <dbReference type="Proteomes" id="UP000018439"/>
    </source>
</evidence>
<dbReference type="OrthoDB" id="9814483at2"/>
<dbReference type="STRING" id="679937.Bcop_0325"/>
<dbReference type="PANTHER" id="PTHR42709:SF4">
    <property type="entry name" value="INNER MEMBRANE PROTEIN YQAA"/>
    <property type="match status" value="1"/>
</dbReference>
<keyword evidence="1" id="KW-0472">Membrane</keyword>
<feature type="transmembrane region" description="Helical" evidence="1">
    <location>
        <begin position="51"/>
        <end position="71"/>
    </location>
</feature>